<organism evidence="1 2">
    <name type="scientific">Pseudorhodoplanes sinuspersici</name>
    <dbReference type="NCBI Taxonomy" id="1235591"/>
    <lineage>
        <taxon>Bacteria</taxon>
        <taxon>Pseudomonadati</taxon>
        <taxon>Pseudomonadota</taxon>
        <taxon>Alphaproteobacteria</taxon>
        <taxon>Hyphomicrobiales</taxon>
        <taxon>Pseudorhodoplanes</taxon>
    </lineage>
</organism>
<dbReference type="PANTHER" id="PTHR34982">
    <property type="entry name" value="YOP PROTEINS TRANSLOCATION PROTEIN L"/>
    <property type="match status" value="1"/>
</dbReference>
<dbReference type="PANTHER" id="PTHR34982:SF1">
    <property type="entry name" value="FLAGELLAR ASSEMBLY PROTEIN FLIH"/>
    <property type="match status" value="1"/>
</dbReference>
<gene>
    <name evidence="1" type="primary">fliH</name>
    <name evidence="1" type="ORF">CAK95_15325</name>
</gene>
<dbReference type="RefSeq" id="WP_086088686.1">
    <property type="nucleotide sequence ID" value="NZ_CP021112.1"/>
</dbReference>
<reference evidence="1 2" key="1">
    <citation type="submission" date="2017-05" db="EMBL/GenBank/DDBJ databases">
        <title>Full genome sequence of Pseudorhodoplanes sinuspersici.</title>
        <authorList>
            <person name="Dastgheib S.M.M."/>
            <person name="Shavandi M."/>
            <person name="Tirandaz H."/>
        </authorList>
    </citation>
    <scope>NUCLEOTIDE SEQUENCE [LARGE SCALE GENOMIC DNA]</scope>
    <source>
        <strain evidence="1 2">RIPI110</strain>
    </source>
</reference>
<dbReference type="Proteomes" id="UP000194137">
    <property type="component" value="Chromosome"/>
</dbReference>
<dbReference type="STRING" id="1235591.CAK95_15325"/>
<dbReference type="GO" id="GO:0005829">
    <property type="term" value="C:cytosol"/>
    <property type="evidence" value="ECO:0007669"/>
    <property type="project" value="TreeGrafter"/>
</dbReference>
<keyword evidence="2" id="KW-1185">Reference proteome</keyword>
<dbReference type="KEGG" id="psin:CAK95_15325"/>
<dbReference type="OrthoDB" id="7304298at2"/>
<evidence type="ECO:0000313" key="2">
    <source>
        <dbReference type="Proteomes" id="UP000194137"/>
    </source>
</evidence>
<dbReference type="NCBIfam" id="NF004690">
    <property type="entry name" value="PRK06032.1-1"/>
    <property type="match status" value="1"/>
</dbReference>
<accession>A0A1W6ZSD7</accession>
<sequence length="214" mass="23297">MSAPAKFLFDIDFDAPKVANTIPLADHQAKLEDAETSGYRKGFSAGQQEAQGETARRLAVAMEDIARSLNTLTRGLSGVEQRVEAEAIEVAVTTGRKLASALIEREPFAEIQALAAGCFRELVATPHVVVRVHDTLYAEAQTRLAEIARQTGFDGRIVVLAEPDIGIGDCRIEWADGGMTRDRAATDAQIEDTVRRFVQARRETSDISLKGSKQ</sequence>
<keyword evidence="1" id="KW-0282">Flagellum</keyword>
<keyword evidence="1" id="KW-0969">Cilium</keyword>
<keyword evidence="1" id="KW-0966">Cell projection</keyword>
<dbReference type="InterPro" id="IPR051472">
    <property type="entry name" value="T3SS_Stator/FliH"/>
</dbReference>
<protein>
    <submittedName>
        <fullName evidence="1">Flagellar assembly protein H</fullName>
    </submittedName>
</protein>
<dbReference type="EMBL" id="CP021112">
    <property type="protein sequence ID" value="ARQ00290.1"/>
    <property type="molecule type" value="Genomic_DNA"/>
</dbReference>
<name>A0A1W6ZSD7_9HYPH</name>
<dbReference type="AlphaFoldDB" id="A0A1W6ZSD7"/>
<evidence type="ECO:0000313" key="1">
    <source>
        <dbReference type="EMBL" id="ARQ00290.1"/>
    </source>
</evidence>
<proteinExistence type="predicted"/>